<proteinExistence type="predicted"/>
<name>A0A6B0UZ94_IXORI</name>
<sequence>MYFVRVFRSLLRFCVAFLPRPSKSMCETSGSMLRTFPLPSGSVMVGLRGAMFSFCTGLPDRDTRTSPALARRVVDGVRPRLVSNFGVMTMRDWERGFLEGVLDIRLLEHDTLWPFGRPSSTFLAPRLARGLVFWPEVFLGNLPLPLVCFVMVLVMGSELKLEVLGAVQPEELSESLNA</sequence>
<evidence type="ECO:0008006" key="3">
    <source>
        <dbReference type="Google" id="ProtNLM"/>
    </source>
</evidence>
<feature type="chain" id="PRO_5025381364" description="Secreted protein" evidence="1">
    <location>
        <begin position="17"/>
        <end position="178"/>
    </location>
</feature>
<evidence type="ECO:0000256" key="1">
    <source>
        <dbReference type="SAM" id="SignalP"/>
    </source>
</evidence>
<dbReference type="AlphaFoldDB" id="A0A6B0UZ94"/>
<dbReference type="EMBL" id="GIFC01013026">
    <property type="protein sequence ID" value="MXU95109.1"/>
    <property type="molecule type" value="Transcribed_RNA"/>
</dbReference>
<accession>A0A6B0UZ94</accession>
<feature type="signal peptide" evidence="1">
    <location>
        <begin position="1"/>
        <end position="16"/>
    </location>
</feature>
<reference evidence="2" key="1">
    <citation type="submission" date="2019-12" db="EMBL/GenBank/DDBJ databases">
        <title>An insight into the sialome of adult female Ixodes ricinus ticks feeding for 6 days.</title>
        <authorList>
            <person name="Perner J."/>
            <person name="Ribeiro J.M.C."/>
        </authorList>
    </citation>
    <scope>NUCLEOTIDE SEQUENCE</scope>
    <source>
        <strain evidence="2">Semi-engorged</strain>
        <tissue evidence="2">Salivary glands</tissue>
    </source>
</reference>
<keyword evidence="1" id="KW-0732">Signal</keyword>
<protein>
    <recommendedName>
        <fullName evidence="3">Secreted protein</fullName>
    </recommendedName>
</protein>
<organism evidence="2">
    <name type="scientific">Ixodes ricinus</name>
    <name type="common">Common tick</name>
    <name type="synonym">Acarus ricinus</name>
    <dbReference type="NCBI Taxonomy" id="34613"/>
    <lineage>
        <taxon>Eukaryota</taxon>
        <taxon>Metazoa</taxon>
        <taxon>Ecdysozoa</taxon>
        <taxon>Arthropoda</taxon>
        <taxon>Chelicerata</taxon>
        <taxon>Arachnida</taxon>
        <taxon>Acari</taxon>
        <taxon>Parasitiformes</taxon>
        <taxon>Ixodida</taxon>
        <taxon>Ixodoidea</taxon>
        <taxon>Ixodidae</taxon>
        <taxon>Ixodinae</taxon>
        <taxon>Ixodes</taxon>
    </lineage>
</organism>
<evidence type="ECO:0000313" key="2">
    <source>
        <dbReference type="EMBL" id="MXU95109.1"/>
    </source>
</evidence>